<organism evidence="2 3">
    <name type="scientific">Sphaerochaeta halotolerans</name>
    <dbReference type="NCBI Taxonomy" id="2293840"/>
    <lineage>
        <taxon>Bacteria</taxon>
        <taxon>Pseudomonadati</taxon>
        <taxon>Spirochaetota</taxon>
        <taxon>Spirochaetia</taxon>
        <taxon>Spirochaetales</taxon>
        <taxon>Sphaerochaetaceae</taxon>
        <taxon>Sphaerochaeta</taxon>
    </lineage>
</organism>
<name>A0A372MF20_9SPIR</name>
<keyword evidence="3" id="KW-1185">Reference proteome</keyword>
<evidence type="ECO:0000256" key="1">
    <source>
        <dbReference type="SAM" id="Phobius"/>
    </source>
</evidence>
<dbReference type="EMBL" id="QUWK01000018">
    <property type="protein sequence ID" value="RFU93800.1"/>
    <property type="molecule type" value="Genomic_DNA"/>
</dbReference>
<comment type="caution">
    <text evidence="2">The sequence shown here is derived from an EMBL/GenBank/DDBJ whole genome shotgun (WGS) entry which is preliminary data.</text>
</comment>
<keyword evidence="1" id="KW-0472">Membrane</keyword>
<sequence length="385" mass="43179">MRIYQKTWVFCLIIIISSTFSLMGNAITYDIATGTLQDFAINYNDNPDDPSAYMNSTPVWDHPGFLGRLIYTGEPTQLTVFNHGPTTGGPRFYFTGLDWSGQSNTNYYREFFLVARAKGLRHGSPGTQHDFSQFNTVVAGPGQMIDIPYGAGDETVEVGELGYNTQGQRDVFDGSNEYQYLYPYSHIWIDLTIIRTRTAKRTFFLRFYESSLYIQSDEEASVLLTLSGEDSSGWFGQMPEAFSFSIEKTVEDGFPFSWLQQASTMYNALEIAKVIYRAEDSAASIRFASDASGTQAQFFFRNQYGDVFPFSLAFDASKPNQTVVPITSSQTFETMVQSVTSPIDGNSIHQLHVLEGSVLAYLPSYLDPPMGLYSSTVYVFVEPVE</sequence>
<dbReference type="Proteomes" id="UP000264002">
    <property type="component" value="Unassembled WGS sequence"/>
</dbReference>
<keyword evidence="1" id="KW-1133">Transmembrane helix</keyword>
<gene>
    <name evidence="2" type="ORF">DYP60_12855</name>
</gene>
<keyword evidence="1" id="KW-0812">Transmembrane</keyword>
<reference evidence="3" key="1">
    <citation type="submission" date="2018-08" db="EMBL/GenBank/DDBJ databases">
        <authorList>
            <person name="Grouzdev D.S."/>
            <person name="Krutkina M.S."/>
        </authorList>
    </citation>
    <scope>NUCLEOTIDE SEQUENCE [LARGE SCALE GENOMIC DNA]</scope>
    <source>
        <strain evidence="3">4-11</strain>
    </source>
</reference>
<feature type="transmembrane region" description="Helical" evidence="1">
    <location>
        <begin position="7"/>
        <end position="27"/>
    </location>
</feature>
<reference evidence="2 3" key="2">
    <citation type="submission" date="2018-09" db="EMBL/GenBank/DDBJ databases">
        <title>Genome of Sphaerochaeta halotolerans strain 4-11.</title>
        <authorList>
            <person name="Nazina T.N."/>
            <person name="Sokolova D.S."/>
        </authorList>
    </citation>
    <scope>NUCLEOTIDE SEQUENCE [LARGE SCALE GENOMIC DNA]</scope>
    <source>
        <strain evidence="2 3">4-11</strain>
    </source>
</reference>
<evidence type="ECO:0000313" key="3">
    <source>
        <dbReference type="Proteomes" id="UP000264002"/>
    </source>
</evidence>
<proteinExistence type="predicted"/>
<dbReference type="AlphaFoldDB" id="A0A372MF20"/>
<protein>
    <submittedName>
        <fullName evidence="2">Uncharacterized protein</fullName>
    </submittedName>
</protein>
<accession>A0A372MF20</accession>
<evidence type="ECO:0000313" key="2">
    <source>
        <dbReference type="EMBL" id="RFU93800.1"/>
    </source>
</evidence>